<name>A0A1M6LJ14_9FIRM</name>
<dbReference type="STRING" id="1122934.SAMN02745691_02406"/>
<evidence type="ECO:0000313" key="4">
    <source>
        <dbReference type="Proteomes" id="UP000184342"/>
    </source>
</evidence>
<keyword evidence="4" id="KW-1185">Reference proteome</keyword>
<dbReference type="InterPro" id="IPR002830">
    <property type="entry name" value="UbiD"/>
</dbReference>
<gene>
    <name evidence="3" type="ORF">SAMN02745691_02406</name>
</gene>
<dbReference type="InterPro" id="IPR048304">
    <property type="entry name" value="UbiD_Rift_dom"/>
</dbReference>
<evidence type="ECO:0000259" key="1">
    <source>
        <dbReference type="Pfam" id="PF01977"/>
    </source>
</evidence>
<feature type="non-terminal residue" evidence="3">
    <location>
        <position position="1"/>
    </location>
</feature>
<dbReference type="SUPFAM" id="SSF50475">
    <property type="entry name" value="FMN-binding split barrel"/>
    <property type="match status" value="1"/>
</dbReference>
<evidence type="ECO:0000313" key="3">
    <source>
        <dbReference type="EMBL" id="SHJ71174.1"/>
    </source>
</evidence>
<sequence length="377" mass="41271">ALCQEVVHRADEPGFDIRKLIPAPTNTIEDAGPYITLGMCYASDPETGESDVTIHRLCLQSEDEMTIWITPGARHIGSFYEKSIKLGKPLPISVSIGVDPAISIASGFEPPTTPIGFNELSIAGALRGKAVELCPCVTIPENAIANAEYVIEGELIFDRHMDEDTHSGTGKAMPEFPGYTGPAAKNMPIIKVKAVTHRNNPIMQTCIGPSEEHVSIAGIPTEASILTMVEKAMPGRLVNVYAHSAGGGKYMAVLQFKKGVPSDEGRQRQAALVAFTAFPELKHVILVDEDVDPFDSNDVMWAMNTRFQGDIDTIFIPGVRCHPLDPTEDPAYNPNIRDRGISCKTIFDCTVPYALKNRFERAKFLELDPKKFLPDMF</sequence>
<dbReference type="PANTHER" id="PTHR30108:SF17">
    <property type="entry name" value="FERULIC ACID DECARBOXYLASE 1"/>
    <property type="match status" value="1"/>
</dbReference>
<dbReference type="SUPFAM" id="SSF143968">
    <property type="entry name" value="UbiD C-terminal domain-like"/>
    <property type="match status" value="1"/>
</dbReference>
<accession>A0A1M6LJ14</accession>
<dbReference type="RefSeq" id="WP_073994636.1">
    <property type="nucleotide sequence ID" value="NZ_FQYT01000037.1"/>
</dbReference>
<dbReference type="GO" id="GO:0008694">
    <property type="term" value="F:4-hydroxy-3-polyprenylbenzoate decarboxylase activity"/>
    <property type="evidence" value="ECO:0007669"/>
    <property type="project" value="TreeGrafter"/>
</dbReference>
<dbReference type="OrthoDB" id="9809841at2"/>
<protein>
    <submittedName>
        <fullName evidence="3">4-hydroxy-3-polyprenylbenzoate decarboxylase</fullName>
    </submittedName>
</protein>
<dbReference type="InterPro" id="IPR049381">
    <property type="entry name" value="UbiD-like_C"/>
</dbReference>
<dbReference type="Proteomes" id="UP000184342">
    <property type="component" value="Unassembled WGS sequence"/>
</dbReference>
<dbReference type="Pfam" id="PF20696">
    <property type="entry name" value="UbiD_C"/>
    <property type="match status" value="1"/>
</dbReference>
<dbReference type="PANTHER" id="PTHR30108">
    <property type="entry name" value="3-OCTAPRENYL-4-HYDROXYBENZOATE CARBOXY-LYASE-RELATED"/>
    <property type="match status" value="1"/>
</dbReference>
<dbReference type="AlphaFoldDB" id="A0A1M6LJ14"/>
<dbReference type="GO" id="GO:0005829">
    <property type="term" value="C:cytosol"/>
    <property type="evidence" value="ECO:0007669"/>
    <property type="project" value="TreeGrafter"/>
</dbReference>
<evidence type="ECO:0000259" key="2">
    <source>
        <dbReference type="Pfam" id="PF20696"/>
    </source>
</evidence>
<organism evidence="3 4">
    <name type="scientific">Parasporobacterium paucivorans DSM 15970</name>
    <dbReference type="NCBI Taxonomy" id="1122934"/>
    <lineage>
        <taxon>Bacteria</taxon>
        <taxon>Bacillati</taxon>
        <taxon>Bacillota</taxon>
        <taxon>Clostridia</taxon>
        <taxon>Lachnospirales</taxon>
        <taxon>Lachnospiraceae</taxon>
        <taxon>Parasporobacterium</taxon>
    </lineage>
</organism>
<proteinExistence type="predicted"/>
<dbReference type="EMBL" id="FQYT01000037">
    <property type="protein sequence ID" value="SHJ71174.1"/>
    <property type="molecule type" value="Genomic_DNA"/>
</dbReference>
<feature type="domain" description="3-octaprenyl-4-hydroxybenzoate carboxy-lyase-like Rift-related" evidence="1">
    <location>
        <begin position="2"/>
        <end position="207"/>
    </location>
</feature>
<reference evidence="3 4" key="1">
    <citation type="submission" date="2016-11" db="EMBL/GenBank/DDBJ databases">
        <authorList>
            <person name="Jaros S."/>
            <person name="Januszkiewicz K."/>
            <person name="Wedrychowicz H."/>
        </authorList>
    </citation>
    <scope>NUCLEOTIDE SEQUENCE [LARGE SCALE GENOMIC DNA]</scope>
    <source>
        <strain evidence="3 4">DSM 15970</strain>
    </source>
</reference>
<dbReference type="GO" id="GO:0006744">
    <property type="term" value="P:ubiquinone biosynthetic process"/>
    <property type="evidence" value="ECO:0007669"/>
    <property type="project" value="TreeGrafter"/>
</dbReference>
<dbReference type="Gene3D" id="3.40.1670.10">
    <property type="entry name" value="UbiD C-terminal domain-like"/>
    <property type="match status" value="1"/>
</dbReference>
<dbReference type="Pfam" id="PF01977">
    <property type="entry name" value="UbiD"/>
    <property type="match status" value="1"/>
</dbReference>
<feature type="domain" description="3-octaprenyl-4-hydroxybenzoate carboxy-lyase-like C-terminal" evidence="2">
    <location>
        <begin position="216"/>
        <end position="349"/>
    </location>
</feature>